<evidence type="ECO:0000256" key="2">
    <source>
        <dbReference type="ARBA" id="ARBA00022679"/>
    </source>
</evidence>
<evidence type="ECO:0000313" key="3">
    <source>
        <dbReference type="EMBL" id="OWK97104.1"/>
    </source>
</evidence>
<dbReference type="Pfam" id="PF01531">
    <property type="entry name" value="Glyco_transf_11"/>
    <property type="match status" value="1"/>
</dbReference>
<gene>
    <name evidence="3" type="ORF">AP75_12985</name>
</gene>
<evidence type="ECO:0008006" key="5">
    <source>
        <dbReference type="Google" id="ProtNLM"/>
    </source>
</evidence>
<evidence type="ECO:0000256" key="1">
    <source>
        <dbReference type="ARBA" id="ARBA00022676"/>
    </source>
</evidence>
<dbReference type="EMBL" id="JASZ02000042">
    <property type="protein sequence ID" value="OWK97104.1"/>
    <property type="molecule type" value="Genomic_DNA"/>
</dbReference>
<evidence type="ECO:0000313" key="4">
    <source>
        <dbReference type="Proteomes" id="UP000197587"/>
    </source>
</evidence>
<organism evidence="3 4">
    <name type="scientific">Kaistella haifensis DSM 19056</name>
    <dbReference type="NCBI Taxonomy" id="1450526"/>
    <lineage>
        <taxon>Bacteria</taxon>
        <taxon>Pseudomonadati</taxon>
        <taxon>Bacteroidota</taxon>
        <taxon>Flavobacteriia</taxon>
        <taxon>Flavobacteriales</taxon>
        <taxon>Weeksellaceae</taxon>
        <taxon>Chryseobacterium group</taxon>
        <taxon>Kaistella</taxon>
    </lineage>
</organism>
<protein>
    <recommendedName>
        <fullName evidence="5">Alpha-1,2-fucosyltransferase</fullName>
    </recommendedName>
</protein>
<keyword evidence="1" id="KW-0328">Glycosyltransferase</keyword>
<keyword evidence="4" id="KW-1185">Reference proteome</keyword>
<dbReference type="GO" id="GO:0005975">
    <property type="term" value="P:carbohydrate metabolic process"/>
    <property type="evidence" value="ECO:0007669"/>
    <property type="project" value="InterPro"/>
</dbReference>
<reference evidence="3 4" key="1">
    <citation type="submission" date="2014-01" db="EMBL/GenBank/DDBJ databases">
        <authorList>
            <consortium name="Genome Consortium for Active Teaching"/>
            <person name="Sontag T.C."/>
            <person name="Newman J.D."/>
        </authorList>
    </citation>
    <scope>NUCLEOTIDE SEQUENCE [LARGE SCALE GENOMIC DNA]</scope>
    <source>
        <strain evidence="3 4">DSM 19056</strain>
    </source>
</reference>
<dbReference type="RefSeq" id="WP_088264933.1">
    <property type="nucleotide sequence ID" value="NZ_JASZ02000042.1"/>
</dbReference>
<dbReference type="GO" id="GO:0008107">
    <property type="term" value="F:galactoside 2-alpha-L-fucosyltransferase activity"/>
    <property type="evidence" value="ECO:0007669"/>
    <property type="project" value="InterPro"/>
</dbReference>
<accession>A0A246B7J2</accession>
<dbReference type="GO" id="GO:0016020">
    <property type="term" value="C:membrane"/>
    <property type="evidence" value="ECO:0007669"/>
    <property type="project" value="InterPro"/>
</dbReference>
<proteinExistence type="predicted"/>
<comment type="caution">
    <text evidence="3">The sequence shown here is derived from an EMBL/GenBank/DDBJ whole genome shotgun (WGS) entry which is preliminary data.</text>
</comment>
<dbReference type="InterPro" id="IPR002516">
    <property type="entry name" value="Glyco_trans_11"/>
</dbReference>
<dbReference type="AlphaFoldDB" id="A0A246B7J2"/>
<sequence>MLQKKTKFALKKLISNLTGYNQKTIIEIPLQARFGNFLYFFLHCYIERQKGNNLYILYTKTMEQWLLYFPKLNDFVLMAKDYSKLDKLKWFSSFYQVFNEDFKQDDLNNFIRDYLLKGEIKSQIITQNKTVINIRRGDFYKENSCTPSSFDQVSYIKKVKNIYPELFYYPIEIVSDDIDWCINNFQFLDSVCFREKSSPVEDFIAICTAKNLIISNSTFSYWGGYVCKYLSKENIIIAPNFGSTLYHNHIAVQLHPEWSIVDVINK</sequence>
<reference evidence="3 4" key="2">
    <citation type="submission" date="2017-05" db="EMBL/GenBank/DDBJ databases">
        <title>Genome of Chryseobacterium haifense.</title>
        <authorList>
            <person name="Newman J.D."/>
        </authorList>
    </citation>
    <scope>NUCLEOTIDE SEQUENCE [LARGE SCALE GENOMIC DNA]</scope>
    <source>
        <strain evidence="3 4">DSM 19056</strain>
    </source>
</reference>
<dbReference type="Proteomes" id="UP000197587">
    <property type="component" value="Unassembled WGS sequence"/>
</dbReference>
<keyword evidence="2" id="KW-0808">Transferase</keyword>
<name>A0A246B7J2_9FLAO</name>